<feature type="domain" description="PIN" evidence="1">
    <location>
        <begin position="6"/>
        <end position="112"/>
    </location>
</feature>
<evidence type="ECO:0000259" key="2">
    <source>
        <dbReference type="Pfam" id="PF26343"/>
    </source>
</evidence>
<proteinExistence type="predicted"/>
<dbReference type="InterPro" id="IPR058652">
    <property type="entry name" value="VapC50_C"/>
</dbReference>
<feature type="domain" description="VapC50 C-terminal" evidence="2">
    <location>
        <begin position="130"/>
        <end position="183"/>
    </location>
</feature>
<gene>
    <name evidence="3" type="ORF">PJF56_07820</name>
</gene>
<sequence length="195" mass="21831">MSQLIVLYDACVLYPMPLCDLLLQLALTGTFQARWSDAIHEEWIRAVKKNRPEISDSMIARKRRAMDAAVKDALVTNYEPIIPSLELPDPDDLHVLAAAIAGHADVIVTYNLKDFPNDILAPWGIQAQHPDQFIVNLLELYPSAVCRAIKIVRTRLKNPPMTLNDYLANLESLSLTETAATLRNYTSDLTESDST</sequence>
<dbReference type="Proteomes" id="UP001231370">
    <property type="component" value="Unassembled WGS sequence"/>
</dbReference>
<organism evidence="3 4">
    <name type="scientific">Roseofilum halophilum BLCC-M91</name>
    <dbReference type="NCBI Taxonomy" id="3022259"/>
    <lineage>
        <taxon>Bacteria</taxon>
        <taxon>Bacillati</taxon>
        <taxon>Cyanobacteriota</taxon>
        <taxon>Cyanophyceae</taxon>
        <taxon>Desertifilales</taxon>
        <taxon>Desertifilaceae</taxon>
        <taxon>Roseofilum</taxon>
        <taxon>Roseofilum halophilum</taxon>
    </lineage>
</organism>
<dbReference type="InterPro" id="IPR002716">
    <property type="entry name" value="PIN_dom"/>
</dbReference>
<name>A0ABT7BHV9_9CYAN</name>
<evidence type="ECO:0000259" key="1">
    <source>
        <dbReference type="Pfam" id="PF13470"/>
    </source>
</evidence>
<dbReference type="Pfam" id="PF26343">
    <property type="entry name" value="VapC50_C"/>
    <property type="match status" value="1"/>
</dbReference>
<dbReference type="Pfam" id="PF13470">
    <property type="entry name" value="PIN_3"/>
    <property type="match status" value="1"/>
</dbReference>
<dbReference type="EMBL" id="JAQPOK010000066">
    <property type="protein sequence ID" value="MDJ1178766.1"/>
    <property type="molecule type" value="Genomic_DNA"/>
</dbReference>
<evidence type="ECO:0000313" key="3">
    <source>
        <dbReference type="EMBL" id="MDJ1178766.1"/>
    </source>
</evidence>
<keyword evidence="4" id="KW-1185">Reference proteome</keyword>
<comment type="caution">
    <text evidence="3">The sequence shown here is derived from an EMBL/GenBank/DDBJ whole genome shotgun (WGS) entry which is preliminary data.</text>
</comment>
<accession>A0ABT7BHV9</accession>
<reference evidence="3 4" key="1">
    <citation type="submission" date="2023-01" db="EMBL/GenBank/DDBJ databases">
        <title>Novel diversity within Roseofilum (Cyanobacteria; Desertifilaceae) from marine benthic mats with descriptions of four novel species.</title>
        <authorList>
            <person name="Wang Y."/>
            <person name="Berthold D.E."/>
            <person name="Hu J."/>
            <person name="Lefler F.W."/>
            <person name="Laughinghouse H.D. IV."/>
        </authorList>
    </citation>
    <scope>NUCLEOTIDE SEQUENCE [LARGE SCALE GENOMIC DNA]</scope>
    <source>
        <strain evidence="3 4">BLCC-M91</strain>
    </source>
</reference>
<evidence type="ECO:0000313" key="4">
    <source>
        <dbReference type="Proteomes" id="UP001231370"/>
    </source>
</evidence>
<protein>
    <submittedName>
        <fullName evidence="3">PIN domain-containing protein</fullName>
    </submittedName>
</protein>
<dbReference type="RefSeq" id="WP_283762078.1">
    <property type="nucleotide sequence ID" value="NZ_JAQPOK010000066.1"/>
</dbReference>